<protein>
    <recommendedName>
        <fullName evidence="5">Peptidase M14 domain-containing protein</fullName>
    </recommendedName>
</protein>
<accession>A0A9D4TMP9</accession>
<evidence type="ECO:0000313" key="7">
    <source>
        <dbReference type="Proteomes" id="UP001055712"/>
    </source>
</evidence>
<dbReference type="GO" id="GO:0008270">
    <property type="term" value="F:zinc ion binding"/>
    <property type="evidence" value="ECO:0007669"/>
    <property type="project" value="InterPro"/>
</dbReference>
<keyword evidence="2" id="KW-0325">Glycoprotein</keyword>
<dbReference type="InterPro" id="IPR050753">
    <property type="entry name" value="Peptidase_M14_domain"/>
</dbReference>
<evidence type="ECO:0000256" key="3">
    <source>
        <dbReference type="PROSITE-ProRule" id="PRU01379"/>
    </source>
</evidence>
<dbReference type="GO" id="GO:0016485">
    <property type="term" value="P:protein processing"/>
    <property type="evidence" value="ECO:0007669"/>
    <property type="project" value="TreeGrafter"/>
</dbReference>
<feature type="chain" id="PRO_5039689456" description="Peptidase M14 domain-containing protein" evidence="4">
    <location>
        <begin position="24"/>
        <end position="523"/>
    </location>
</feature>
<reference evidence="6" key="2">
    <citation type="submission" date="2020-11" db="EMBL/GenBank/DDBJ databases">
        <authorList>
            <person name="Cecchin M."/>
            <person name="Marcolungo L."/>
            <person name="Rossato M."/>
            <person name="Girolomoni L."/>
            <person name="Cosentino E."/>
            <person name="Cuine S."/>
            <person name="Li-Beisson Y."/>
            <person name="Delledonne M."/>
            <person name="Ballottari M."/>
        </authorList>
    </citation>
    <scope>NUCLEOTIDE SEQUENCE</scope>
    <source>
        <strain evidence="6">211/11P</strain>
        <tissue evidence="6">Whole cell</tissue>
    </source>
</reference>
<proteinExistence type="inferred from homology"/>
<dbReference type="SMART" id="SM00631">
    <property type="entry name" value="Zn_pept"/>
    <property type="match status" value="1"/>
</dbReference>
<dbReference type="EMBL" id="SIDB01000008">
    <property type="protein sequence ID" value="KAI3429736.1"/>
    <property type="molecule type" value="Genomic_DNA"/>
</dbReference>
<dbReference type="GO" id="GO:0004181">
    <property type="term" value="F:metallocarboxypeptidase activity"/>
    <property type="evidence" value="ECO:0007669"/>
    <property type="project" value="InterPro"/>
</dbReference>
<dbReference type="CDD" id="cd11308">
    <property type="entry name" value="Peptidase_M14NE-CP-C_like"/>
    <property type="match status" value="1"/>
</dbReference>
<evidence type="ECO:0000313" key="6">
    <source>
        <dbReference type="EMBL" id="KAI3429736.1"/>
    </source>
</evidence>
<dbReference type="Pfam" id="PF00246">
    <property type="entry name" value="Peptidase_M14"/>
    <property type="match status" value="1"/>
</dbReference>
<comment type="caution">
    <text evidence="6">The sequence shown here is derived from an EMBL/GenBank/DDBJ whole genome shotgun (WGS) entry which is preliminary data.</text>
</comment>
<dbReference type="SUPFAM" id="SSF49464">
    <property type="entry name" value="Carboxypeptidase regulatory domain-like"/>
    <property type="match status" value="1"/>
</dbReference>
<sequence>MAGPHTVLLLLSLLLLLVEPSVGLPAQSAALKRSKKRKKGTVEARLLNESHPGGGTGGAIDFVQLATKRYLDNDELTEWLHSYEKRCKSIAKLTSIGKSTLDKPIWVLEISDKPGQAEAEPSVKYVGGVHGDEPTGRVLTLALAEWLCANHKSDPRAKRIVSSMHLWLLPAMNPDGFTKKSRGNSANVDLNRNFPDRFDDMAVSGKEEPETVAIMDWTLKTGFVAGASMHEGALVANYPWDGTADSTTRYEACPDDATFKHLASLYATTHRRMALPDNLEFPDGGTTNGASWYPIYGSMQDWSYVVGHCLELTLELSPNKWPEEAGLGKLWEDNKDALLAFPLTAAYGGVWGSVRAEGKMRGAKGAELAPLGNATITVEGISTVTASRDKFGDYYRPLAPGRYMIMVSKDGYKPFSVNLTVPADGSGAQRHFVLAREDSSSSSDVAFNLRSLEPSSSSDDSGTVLPWKAGRKGGSAVIEPGSTVSAASRSRDRSLMLGAGAVVVYGLWVTHRRLSPRSLMRRR</sequence>
<dbReference type="PANTHER" id="PTHR11532:SF57">
    <property type="entry name" value="CARBOXYPEPTIDASE D, B"/>
    <property type="match status" value="1"/>
</dbReference>
<keyword evidence="4" id="KW-0732">Signal</keyword>
<feature type="domain" description="Peptidase M14" evidence="5">
    <location>
        <begin position="69"/>
        <end position="345"/>
    </location>
</feature>
<evidence type="ECO:0000256" key="4">
    <source>
        <dbReference type="SAM" id="SignalP"/>
    </source>
</evidence>
<evidence type="ECO:0000256" key="1">
    <source>
        <dbReference type="ARBA" id="ARBA00005988"/>
    </source>
</evidence>
<gene>
    <name evidence="6" type="ORF">D9Q98_010051</name>
</gene>
<dbReference type="PANTHER" id="PTHR11532">
    <property type="entry name" value="PROTEASE M14 CARBOXYPEPTIDASE"/>
    <property type="match status" value="1"/>
</dbReference>
<dbReference type="PROSITE" id="PS52035">
    <property type="entry name" value="PEPTIDASE_M14"/>
    <property type="match status" value="1"/>
</dbReference>
<dbReference type="Gene3D" id="2.60.40.1120">
    <property type="entry name" value="Carboxypeptidase-like, regulatory domain"/>
    <property type="match status" value="1"/>
</dbReference>
<dbReference type="GO" id="GO:0005615">
    <property type="term" value="C:extracellular space"/>
    <property type="evidence" value="ECO:0007669"/>
    <property type="project" value="TreeGrafter"/>
</dbReference>
<dbReference type="Proteomes" id="UP001055712">
    <property type="component" value="Unassembled WGS sequence"/>
</dbReference>
<dbReference type="InterPro" id="IPR008969">
    <property type="entry name" value="CarboxyPept-like_regulatory"/>
</dbReference>
<dbReference type="PRINTS" id="PR00765">
    <property type="entry name" value="CRBOXYPTASEA"/>
</dbReference>
<organism evidence="6 7">
    <name type="scientific">Chlorella vulgaris</name>
    <name type="common">Green alga</name>
    <dbReference type="NCBI Taxonomy" id="3077"/>
    <lineage>
        <taxon>Eukaryota</taxon>
        <taxon>Viridiplantae</taxon>
        <taxon>Chlorophyta</taxon>
        <taxon>core chlorophytes</taxon>
        <taxon>Trebouxiophyceae</taxon>
        <taxon>Chlorellales</taxon>
        <taxon>Chlorellaceae</taxon>
        <taxon>Chlorella clade</taxon>
        <taxon>Chlorella</taxon>
    </lineage>
</organism>
<dbReference type="OrthoDB" id="10249045at2759"/>
<reference evidence="6" key="1">
    <citation type="journal article" date="2019" name="Plant J.">
        <title>Chlorella vulgaris genome assembly and annotation reveals the molecular basis for metabolic acclimation to high light conditions.</title>
        <authorList>
            <person name="Cecchin M."/>
            <person name="Marcolungo L."/>
            <person name="Rossato M."/>
            <person name="Girolomoni L."/>
            <person name="Cosentino E."/>
            <person name="Cuine S."/>
            <person name="Li-Beisson Y."/>
            <person name="Delledonne M."/>
            <person name="Ballottari M."/>
        </authorList>
    </citation>
    <scope>NUCLEOTIDE SEQUENCE</scope>
    <source>
        <strain evidence="6">211/11P</strain>
    </source>
</reference>
<name>A0A9D4TMP9_CHLVU</name>
<evidence type="ECO:0000256" key="2">
    <source>
        <dbReference type="ARBA" id="ARBA00023180"/>
    </source>
</evidence>
<dbReference type="AlphaFoldDB" id="A0A9D4TMP9"/>
<feature type="signal peptide" evidence="4">
    <location>
        <begin position="1"/>
        <end position="23"/>
    </location>
</feature>
<dbReference type="Gene3D" id="3.40.630.10">
    <property type="entry name" value="Zn peptidases"/>
    <property type="match status" value="1"/>
</dbReference>
<dbReference type="GO" id="GO:0006518">
    <property type="term" value="P:peptide metabolic process"/>
    <property type="evidence" value="ECO:0007669"/>
    <property type="project" value="TreeGrafter"/>
</dbReference>
<dbReference type="SUPFAM" id="SSF53187">
    <property type="entry name" value="Zn-dependent exopeptidases"/>
    <property type="match status" value="1"/>
</dbReference>
<keyword evidence="7" id="KW-1185">Reference proteome</keyword>
<dbReference type="InterPro" id="IPR000834">
    <property type="entry name" value="Peptidase_M14"/>
</dbReference>
<comment type="similarity">
    <text evidence="1 3">Belongs to the peptidase M14 family.</text>
</comment>
<evidence type="ECO:0000259" key="5">
    <source>
        <dbReference type="PROSITE" id="PS52035"/>
    </source>
</evidence>
<feature type="active site" description="Proton donor/acceptor" evidence="3">
    <location>
        <position position="315"/>
    </location>
</feature>